<accession>A0A7K7JEQ0</accession>
<name>A0A7K7JEQ0_LOXCU</name>
<proteinExistence type="predicted"/>
<evidence type="ECO:0000313" key="4">
    <source>
        <dbReference type="EMBL" id="NWZ03889.1"/>
    </source>
</evidence>
<dbReference type="Proteomes" id="UP000564784">
    <property type="component" value="Unassembled WGS sequence"/>
</dbReference>
<reference evidence="4 5" key="1">
    <citation type="submission" date="2019-09" db="EMBL/GenBank/DDBJ databases">
        <title>Bird 10,000 Genomes (B10K) Project - Family phase.</title>
        <authorList>
            <person name="Zhang G."/>
        </authorList>
    </citation>
    <scope>NUCLEOTIDE SEQUENCE [LARGE SCALE GENOMIC DNA]</scope>
    <source>
        <strain evidence="4">OUT-0011</strain>
        <tissue evidence="4">Muscle</tissue>
    </source>
</reference>
<dbReference type="Pfam" id="PF07724">
    <property type="entry name" value="AAA_2"/>
    <property type="match status" value="1"/>
</dbReference>
<dbReference type="GO" id="GO:0005524">
    <property type="term" value="F:ATP binding"/>
    <property type="evidence" value="ECO:0007669"/>
    <property type="project" value="UniProtKB-KW"/>
</dbReference>
<gene>
    <name evidence="4" type="primary">Clpc</name>
    <name evidence="4" type="ORF">LOXCUR_R15740</name>
</gene>
<keyword evidence="2" id="KW-0067">ATP-binding</keyword>
<keyword evidence="4" id="KW-0378">Hydrolase</keyword>
<dbReference type="SUPFAM" id="SSF52540">
    <property type="entry name" value="P-loop containing nucleoside triphosphate hydrolases"/>
    <property type="match status" value="1"/>
</dbReference>
<sequence>LEHNLYSNIYGQNHIFKNILPAIKQNLLGLKTKNKPIGSWILCGPSGTGKTELAKILSKQLFGSENNLIRFDMSEYMEKH</sequence>
<dbReference type="InterPro" id="IPR003959">
    <property type="entry name" value="ATPase_AAA_core"/>
</dbReference>
<dbReference type="GO" id="GO:0016887">
    <property type="term" value="F:ATP hydrolysis activity"/>
    <property type="evidence" value="ECO:0007669"/>
    <property type="project" value="InterPro"/>
</dbReference>
<dbReference type="OrthoDB" id="9156702at2759"/>
<keyword evidence="4" id="KW-0645">Protease</keyword>
<dbReference type="GO" id="GO:0006508">
    <property type="term" value="P:proteolysis"/>
    <property type="evidence" value="ECO:0007669"/>
    <property type="project" value="UniProtKB-KW"/>
</dbReference>
<evidence type="ECO:0000259" key="3">
    <source>
        <dbReference type="Pfam" id="PF07724"/>
    </source>
</evidence>
<feature type="domain" description="ATPase AAA-type core" evidence="3">
    <location>
        <begin position="35"/>
        <end position="80"/>
    </location>
</feature>
<keyword evidence="1" id="KW-0547">Nucleotide-binding</keyword>
<dbReference type="GO" id="GO:0008233">
    <property type="term" value="F:peptidase activity"/>
    <property type="evidence" value="ECO:0007669"/>
    <property type="project" value="UniProtKB-KW"/>
</dbReference>
<dbReference type="AlphaFoldDB" id="A0A7K7JEQ0"/>
<evidence type="ECO:0000256" key="2">
    <source>
        <dbReference type="ARBA" id="ARBA00022840"/>
    </source>
</evidence>
<dbReference type="EMBL" id="VZSM01014803">
    <property type="protein sequence ID" value="NWZ03889.1"/>
    <property type="molecule type" value="Genomic_DNA"/>
</dbReference>
<dbReference type="Gene3D" id="3.40.50.300">
    <property type="entry name" value="P-loop containing nucleotide triphosphate hydrolases"/>
    <property type="match status" value="1"/>
</dbReference>
<evidence type="ECO:0000256" key="1">
    <source>
        <dbReference type="ARBA" id="ARBA00022741"/>
    </source>
</evidence>
<dbReference type="InterPro" id="IPR027417">
    <property type="entry name" value="P-loop_NTPase"/>
</dbReference>
<dbReference type="InterPro" id="IPR050130">
    <property type="entry name" value="ClpA_ClpB"/>
</dbReference>
<keyword evidence="5" id="KW-1185">Reference proteome</keyword>
<feature type="non-terminal residue" evidence="4">
    <location>
        <position position="1"/>
    </location>
</feature>
<dbReference type="GO" id="GO:0034605">
    <property type="term" value="P:cellular response to heat"/>
    <property type="evidence" value="ECO:0007669"/>
    <property type="project" value="TreeGrafter"/>
</dbReference>
<evidence type="ECO:0000313" key="5">
    <source>
        <dbReference type="Proteomes" id="UP000564784"/>
    </source>
</evidence>
<feature type="non-terminal residue" evidence="4">
    <location>
        <position position="80"/>
    </location>
</feature>
<organism evidence="4 5">
    <name type="scientific">Loxia curvirostra</name>
    <name type="common">Red crossbill</name>
    <dbReference type="NCBI Taxonomy" id="64802"/>
    <lineage>
        <taxon>Eukaryota</taxon>
        <taxon>Metazoa</taxon>
        <taxon>Chordata</taxon>
        <taxon>Craniata</taxon>
        <taxon>Vertebrata</taxon>
        <taxon>Euteleostomi</taxon>
        <taxon>Archelosauria</taxon>
        <taxon>Archosauria</taxon>
        <taxon>Dinosauria</taxon>
        <taxon>Saurischia</taxon>
        <taxon>Theropoda</taxon>
        <taxon>Coelurosauria</taxon>
        <taxon>Aves</taxon>
        <taxon>Neognathae</taxon>
        <taxon>Neoaves</taxon>
        <taxon>Telluraves</taxon>
        <taxon>Australaves</taxon>
        <taxon>Passeriformes</taxon>
        <taxon>Passeroidea</taxon>
        <taxon>Fringillidae</taxon>
        <taxon>Carduelinae</taxon>
        <taxon>Loxia</taxon>
    </lineage>
</organism>
<comment type="caution">
    <text evidence="4">The sequence shown here is derived from an EMBL/GenBank/DDBJ whole genome shotgun (WGS) entry which is preliminary data.</text>
</comment>
<dbReference type="GO" id="GO:0005737">
    <property type="term" value="C:cytoplasm"/>
    <property type="evidence" value="ECO:0007669"/>
    <property type="project" value="TreeGrafter"/>
</dbReference>
<dbReference type="PANTHER" id="PTHR11638">
    <property type="entry name" value="ATP-DEPENDENT CLP PROTEASE"/>
    <property type="match status" value="1"/>
</dbReference>
<protein>
    <submittedName>
        <fullName evidence="4">CLPC protease</fullName>
    </submittedName>
</protein>
<dbReference type="PANTHER" id="PTHR11638:SF18">
    <property type="entry name" value="HEAT SHOCK PROTEIN 104"/>
    <property type="match status" value="1"/>
</dbReference>